<feature type="transmembrane region" description="Helical" evidence="5">
    <location>
        <begin position="253"/>
        <end position="271"/>
    </location>
</feature>
<name>A0ABS2M4W5_9ACTN</name>
<evidence type="ECO:0000313" key="7">
    <source>
        <dbReference type="EMBL" id="MBM7506223.1"/>
    </source>
</evidence>
<gene>
    <name evidence="7" type="ORF">JOE61_000037</name>
</gene>
<evidence type="ECO:0000313" key="8">
    <source>
        <dbReference type="Proteomes" id="UP000732378"/>
    </source>
</evidence>
<dbReference type="InterPro" id="IPR004837">
    <property type="entry name" value="NaCa_Exmemb"/>
</dbReference>
<dbReference type="RefSeq" id="WP_204797111.1">
    <property type="nucleotide sequence ID" value="NZ_JACDTV010000006.1"/>
</dbReference>
<feature type="domain" description="Sodium/calcium exchanger membrane region" evidence="6">
    <location>
        <begin position="192"/>
        <end position="338"/>
    </location>
</feature>
<evidence type="ECO:0000256" key="2">
    <source>
        <dbReference type="ARBA" id="ARBA00022692"/>
    </source>
</evidence>
<dbReference type="EMBL" id="JAFBBZ010000001">
    <property type="protein sequence ID" value="MBM7506223.1"/>
    <property type="molecule type" value="Genomic_DNA"/>
</dbReference>
<keyword evidence="8" id="KW-1185">Reference proteome</keyword>
<comment type="caution">
    <text evidence="7">The sequence shown here is derived from an EMBL/GenBank/DDBJ whole genome shotgun (WGS) entry which is preliminary data.</text>
</comment>
<dbReference type="Gene3D" id="1.20.1420.30">
    <property type="entry name" value="NCX, central ion-binding region"/>
    <property type="match status" value="2"/>
</dbReference>
<feature type="transmembrane region" description="Helical" evidence="5">
    <location>
        <begin position="109"/>
        <end position="131"/>
    </location>
</feature>
<dbReference type="InterPro" id="IPR044880">
    <property type="entry name" value="NCX_ion-bd_dom_sf"/>
</dbReference>
<sequence>MLESMTLDVAWVLFAVCAGVIGVAGVRLAGLVDRIADRTGLGEAVAGAVLMGLTTSLSGSVLSVSAAVSGDAELAMSNAVGGIAAQTLFLAVADIAYRRANLEHAAASIGNMIQGALLMAQMSWLLVAFAMPQWTVGHVHVVTPLLLASYAYGLRLVRQTQAQPMWTPARTHETRVDEPEVANQRESLAGQVVAFLLLAATIGTAGYVLERSASVIVSQTMLEAALVGTLFTAVVTSLPELVTTVAAVRNGSLTLAVSGIIGGNAFDTLFAAFSDVAYGEGSIYHAVSSTVVFWTALGALMTAVLLMGLIRREERGPGRIGFESAAMIVLYALGVTVVVAGT</sequence>
<keyword evidence="3 5" id="KW-1133">Transmembrane helix</keyword>
<protein>
    <submittedName>
        <fullName evidence="7">Cation:H+ antiporter</fullName>
    </submittedName>
</protein>
<keyword evidence="4 5" id="KW-0472">Membrane</keyword>
<feature type="transmembrane region" description="Helical" evidence="5">
    <location>
        <begin position="137"/>
        <end position="157"/>
    </location>
</feature>
<evidence type="ECO:0000259" key="6">
    <source>
        <dbReference type="Pfam" id="PF01699"/>
    </source>
</evidence>
<evidence type="ECO:0000256" key="4">
    <source>
        <dbReference type="ARBA" id="ARBA00023136"/>
    </source>
</evidence>
<feature type="transmembrane region" description="Helical" evidence="5">
    <location>
        <begin position="322"/>
        <end position="341"/>
    </location>
</feature>
<dbReference type="Proteomes" id="UP000732378">
    <property type="component" value="Unassembled WGS sequence"/>
</dbReference>
<comment type="subcellular location">
    <subcellularLocation>
        <location evidence="1">Membrane</location>
        <topology evidence="1">Multi-pass membrane protein</topology>
    </subcellularLocation>
</comment>
<reference evidence="7 8" key="1">
    <citation type="submission" date="2021-01" db="EMBL/GenBank/DDBJ databases">
        <title>Sequencing the genomes of 1000 actinobacteria strains.</title>
        <authorList>
            <person name="Klenk H.-P."/>
        </authorList>
    </citation>
    <scope>NUCLEOTIDE SEQUENCE [LARGE SCALE GENOMIC DNA]</scope>
    <source>
        <strain evidence="7 8">DSM 18239</strain>
    </source>
</reference>
<evidence type="ECO:0000256" key="3">
    <source>
        <dbReference type="ARBA" id="ARBA00022989"/>
    </source>
</evidence>
<accession>A0ABS2M4W5</accession>
<feature type="transmembrane region" description="Helical" evidence="5">
    <location>
        <begin position="74"/>
        <end position="97"/>
    </location>
</feature>
<dbReference type="Pfam" id="PF01699">
    <property type="entry name" value="Na_Ca_ex"/>
    <property type="match status" value="2"/>
</dbReference>
<feature type="transmembrane region" description="Helical" evidence="5">
    <location>
        <begin position="221"/>
        <end position="241"/>
    </location>
</feature>
<keyword evidence="2 5" id="KW-0812">Transmembrane</keyword>
<proteinExistence type="predicted"/>
<feature type="transmembrane region" description="Helical" evidence="5">
    <location>
        <begin position="291"/>
        <end position="310"/>
    </location>
</feature>
<organism evidence="7 8">
    <name type="scientific">Nocardioides salarius</name>
    <dbReference type="NCBI Taxonomy" id="374513"/>
    <lineage>
        <taxon>Bacteria</taxon>
        <taxon>Bacillati</taxon>
        <taxon>Actinomycetota</taxon>
        <taxon>Actinomycetes</taxon>
        <taxon>Propionibacteriales</taxon>
        <taxon>Nocardioidaceae</taxon>
        <taxon>Nocardioides</taxon>
    </lineage>
</organism>
<feature type="transmembrane region" description="Helical" evidence="5">
    <location>
        <begin position="12"/>
        <end position="32"/>
    </location>
</feature>
<feature type="transmembrane region" description="Helical" evidence="5">
    <location>
        <begin position="44"/>
        <end position="68"/>
    </location>
</feature>
<evidence type="ECO:0000256" key="5">
    <source>
        <dbReference type="SAM" id="Phobius"/>
    </source>
</evidence>
<feature type="domain" description="Sodium/calcium exchanger membrane region" evidence="6">
    <location>
        <begin position="10"/>
        <end position="149"/>
    </location>
</feature>
<feature type="transmembrane region" description="Helical" evidence="5">
    <location>
        <begin position="188"/>
        <end position="209"/>
    </location>
</feature>
<evidence type="ECO:0000256" key="1">
    <source>
        <dbReference type="ARBA" id="ARBA00004141"/>
    </source>
</evidence>